<dbReference type="PANTHER" id="PTHR44791">
    <property type="entry name" value="TELOMERASE PROTEIN COMPONENT 1 TEP1"/>
    <property type="match status" value="1"/>
</dbReference>
<protein>
    <submittedName>
        <fullName evidence="3">AAA domain-containing protein</fullName>
    </submittedName>
</protein>
<sequence>PLPTPQVDGASTAACVVHSYSGRWGLVLDGRPLLTGLEDLGGRLYASLLLALQARFCDGADADDDDDEDGGASTAAFVDEAEHTEGLQAGFLQRQQADFVGRETQVKALKKLLGSVRLGRGARSGAARLRQDGLHGPRRARGLQQPVWSIAHFVGASPGSNFIHPTLQRICHELARRFGLGDLPAQCSFKSLVERFSELLTAVGKRGKFTIFIDGFELMEDINEAKSFSWLPVPLPENIVAVITVNANSTVHKSLLRRPDKHEFSLWCAGRSGSVGDYAANAGQVQQVFWTKPPSITRYMRLITGKKQSGLQLILRLVCDEIRLLGLHESLSEQLKQLPQTLAPAGVHSLETQCGVELVSAAACLLLLARDAELSPRAPLGAVSVSACSRAASSWDHRIASWMTQPSSSRAVEPGDAGAPQPERRSQLAVAGLGASAWQRRS</sequence>
<organism evidence="2 3">
    <name type="scientific">Macrostomum lignano</name>
    <dbReference type="NCBI Taxonomy" id="282301"/>
    <lineage>
        <taxon>Eukaryota</taxon>
        <taxon>Metazoa</taxon>
        <taxon>Spiralia</taxon>
        <taxon>Lophotrochozoa</taxon>
        <taxon>Platyhelminthes</taxon>
        <taxon>Rhabditophora</taxon>
        <taxon>Macrostomorpha</taxon>
        <taxon>Macrostomida</taxon>
        <taxon>Macrostomidae</taxon>
        <taxon>Macrostomum</taxon>
    </lineage>
</organism>
<evidence type="ECO:0000313" key="3">
    <source>
        <dbReference type="WBParaSite" id="snap_masked-unitig_30515-processed-gene-0.1-mRNA-1"/>
    </source>
</evidence>
<proteinExistence type="predicted"/>
<accession>A0A1I8JPI7</accession>
<keyword evidence="2" id="KW-1185">Reference proteome</keyword>
<evidence type="ECO:0000313" key="2">
    <source>
        <dbReference type="Proteomes" id="UP000095280"/>
    </source>
</evidence>
<dbReference type="AlphaFoldDB" id="A0A1I8JPI7"/>
<dbReference type="Proteomes" id="UP000095280">
    <property type="component" value="Unplaced"/>
</dbReference>
<dbReference type="PANTHER" id="PTHR44791:SF1">
    <property type="entry name" value="TELOMERASE PROTEIN COMPONENT 1"/>
    <property type="match status" value="1"/>
</dbReference>
<name>A0A1I8JPI7_9PLAT</name>
<feature type="region of interest" description="Disordered" evidence="1">
    <location>
        <begin position="404"/>
        <end position="442"/>
    </location>
</feature>
<dbReference type="InterPro" id="IPR052652">
    <property type="entry name" value="Telomerase_Complex_Comp"/>
</dbReference>
<dbReference type="GO" id="GO:0005697">
    <property type="term" value="C:telomerase holoenzyme complex"/>
    <property type="evidence" value="ECO:0007669"/>
    <property type="project" value="TreeGrafter"/>
</dbReference>
<reference evidence="3" key="1">
    <citation type="submission" date="2016-11" db="UniProtKB">
        <authorList>
            <consortium name="WormBaseParasite"/>
        </authorList>
    </citation>
    <scope>IDENTIFICATION</scope>
</reference>
<dbReference type="WBParaSite" id="snap_masked-unitig_30515-processed-gene-0.1-mRNA-1">
    <property type="protein sequence ID" value="snap_masked-unitig_30515-processed-gene-0.1-mRNA-1"/>
    <property type="gene ID" value="snap_masked-unitig_30515-processed-gene-0.1"/>
</dbReference>
<evidence type="ECO:0000256" key="1">
    <source>
        <dbReference type="SAM" id="MobiDB-lite"/>
    </source>
</evidence>
<dbReference type="GO" id="GO:0003720">
    <property type="term" value="F:telomerase activity"/>
    <property type="evidence" value="ECO:0007669"/>
    <property type="project" value="TreeGrafter"/>
</dbReference>
<dbReference type="GO" id="GO:0070034">
    <property type="term" value="F:telomerase RNA binding"/>
    <property type="evidence" value="ECO:0007669"/>
    <property type="project" value="TreeGrafter"/>
</dbReference>
<dbReference type="GO" id="GO:0000722">
    <property type="term" value="P:telomere maintenance via recombination"/>
    <property type="evidence" value="ECO:0007669"/>
    <property type="project" value="TreeGrafter"/>
</dbReference>